<dbReference type="AlphaFoldDB" id="A0A2C9KAD8"/>
<feature type="transmembrane region" description="Helical" evidence="7">
    <location>
        <begin position="316"/>
        <end position="337"/>
    </location>
</feature>
<keyword evidence="3" id="KW-0813">Transport</keyword>
<gene>
    <name evidence="8" type="primary">106052936</name>
</gene>
<dbReference type="GO" id="GO:0005886">
    <property type="term" value="C:plasma membrane"/>
    <property type="evidence" value="ECO:0007669"/>
    <property type="project" value="TreeGrafter"/>
</dbReference>
<dbReference type="OrthoDB" id="6493944at2759"/>
<keyword evidence="4 7" id="KW-0812">Transmembrane</keyword>
<protein>
    <recommendedName>
        <fullName evidence="10">Citrate transporter-like domain-containing protein</fullName>
    </recommendedName>
</protein>
<feature type="transmembrane region" description="Helical" evidence="7">
    <location>
        <begin position="353"/>
        <end position="370"/>
    </location>
</feature>
<dbReference type="InterPro" id="IPR031312">
    <property type="entry name" value="Na/sul_symport_CS"/>
</dbReference>
<name>A0A2C9KAD8_BIOGL</name>
<keyword evidence="5 7" id="KW-1133">Transmembrane helix</keyword>
<feature type="transmembrane region" description="Helical" evidence="7">
    <location>
        <begin position="493"/>
        <end position="522"/>
    </location>
</feature>
<evidence type="ECO:0000313" key="8">
    <source>
        <dbReference type="EnsemblMetazoa" id="BGLB016948-PA"/>
    </source>
</evidence>
<dbReference type="GO" id="GO:0015141">
    <property type="term" value="F:succinate transmembrane transporter activity"/>
    <property type="evidence" value="ECO:0007669"/>
    <property type="project" value="UniProtKB-ARBA"/>
</dbReference>
<dbReference type="Proteomes" id="UP000076420">
    <property type="component" value="Unassembled WGS sequence"/>
</dbReference>
<evidence type="ECO:0000256" key="3">
    <source>
        <dbReference type="ARBA" id="ARBA00022448"/>
    </source>
</evidence>
<evidence type="ECO:0000313" key="9">
    <source>
        <dbReference type="Proteomes" id="UP000076420"/>
    </source>
</evidence>
<dbReference type="VEuPathDB" id="VectorBase:BGLAX_042189"/>
<reference evidence="8" key="1">
    <citation type="submission" date="2020-05" db="UniProtKB">
        <authorList>
            <consortium name="EnsemblMetazoa"/>
        </authorList>
    </citation>
    <scope>IDENTIFICATION</scope>
    <source>
        <strain evidence="8">BB02</strain>
    </source>
</reference>
<dbReference type="Pfam" id="PF00939">
    <property type="entry name" value="Na_sulph_symp"/>
    <property type="match status" value="1"/>
</dbReference>
<dbReference type="InterPro" id="IPR001898">
    <property type="entry name" value="SLC13A/DASS"/>
</dbReference>
<organism evidence="8 9">
    <name type="scientific">Biomphalaria glabrata</name>
    <name type="common">Bloodfluke planorb</name>
    <name type="synonym">Freshwater snail</name>
    <dbReference type="NCBI Taxonomy" id="6526"/>
    <lineage>
        <taxon>Eukaryota</taxon>
        <taxon>Metazoa</taxon>
        <taxon>Spiralia</taxon>
        <taxon>Lophotrochozoa</taxon>
        <taxon>Mollusca</taxon>
        <taxon>Gastropoda</taxon>
        <taxon>Heterobranchia</taxon>
        <taxon>Euthyneura</taxon>
        <taxon>Panpulmonata</taxon>
        <taxon>Hygrophila</taxon>
        <taxon>Lymnaeoidea</taxon>
        <taxon>Planorbidae</taxon>
        <taxon>Biomphalaria</taxon>
    </lineage>
</organism>
<comment type="subcellular location">
    <subcellularLocation>
        <location evidence="1">Membrane</location>
        <topology evidence="1">Multi-pass membrane protein</topology>
    </subcellularLocation>
</comment>
<evidence type="ECO:0000256" key="5">
    <source>
        <dbReference type="ARBA" id="ARBA00022989"/>
    </source>
</evidence>
<evidence type="ECO:0008006" key="10">
    <source>
        <dbReference type="Google" id="ProtNLM"/>
    </source>
</evidence>
<feature type="transmembrane region" description="Helical" evidence="7">
    <location>
        <begin position="211"/>
        <end position="236"/>
    </location>
</feature>
<feature type="transmembrane region" description="Helical" evidence="7">
    <location>
        <begin position="450"/>
        <end position="481"/>
    </location>
</feature>
<evidence type="ECO:0000256" key="7">
    <source>
        <dbReference type="SAM" id="Phobius"/>
    </source>
</evidence>
<dbReference type="PANTHER" id="PTHR10283">
    <property type="entry name" value="SOLUTE CARRIER FAMILY 13 MEMBER"/>
    <property type="match status" value="1"/>
</dbReference>
<dbReference type="VEuPathDB" id="VectorBase:BGLB016948"/>
<comment type="similarity">
    <text evidence="2">Belongs to the SLC13A/DASS transporter (TC 2.A.47) family. NADC subfamily.</text>
</comment>
<dbReference type="PANTHER" id="PTHR10283:SF82">
    <property type="entry name" value="SOLUTE CARRIER FAMILY 13 MEMBER 2"/>
    <property type="match status" value="1"/>
</dbReference>
<dbReference type="KEGG" id="bgt:106052936"/>
<sequence length="580" mass="64818">MKVLKDLLVIWKTLVLISVPLLASPILSINGSKELACLYGVIIVSAFWITEVLPLPVTALLPIVIFPLLGVLPAKEVALSYVKDVSMFSFSCLSFALCIEKWHLHRRIAIKTLLCMGTSPKWLTLGFMLPTWFLSLWINNTSATAMMVPVVMAVLDQLHKLEASSIELNTFEEPASEVISQNNDQKQVIKKYIDNEAFHYPNKEYKQMCKLLNLCVCYSASLGGIGSITGSSTNLIMQGQSDAIFESYGLQSGVNFLSWFLCCCPVAFLCLILIWLWLVFHFLGFRELTSWKCGDSVKNESLKAVLRTHLEEMGSLSFAETAIIGHFIILLSLWLSMKFPGGVGWSLWFRPEFVNNSTPGIILLLSLFLFPSEKPKIFCRQNANNTSLDENILYRPVPALLEWKNIQDHYPWGTWCLLCGGYAIAHICQESGLSLWIATQLSVFSNMQPWIMLFILTLIISFMTEITSNAAMISILCPILAELALSMQMNPLYLLLPATLACSLAFMLPVATPPNAIVFAIGHIKVKDMVKAGLVLNFLCLIMINIATNTWMTAILDLNVIPPVMNRQLNLSHAFVNTTK</sequence>
<dbReference type="EnsemblMetazoa" id="BGLB016948-RA">
    <property type="protein sequence ID" value="BGLB016948-PA"/>
    <property type="gene ID" value="BGLB016948"/>
</dbReference>
<dbReference type="PROSITE" id="PS01271">
    <property type="entry name" value="NA_SULFATE"/>
    <property type="match status" value="1"/>
</dbReference>
<feature type="transmembrane region" description="Helical" evidence="7">
    <location>
        <begin position="39"/>
        <end position="69"/>
    </location>
</feature>
<evidence type="ECO:0000256" key="1">
    <source>
        <dbReference type="ARBA" id="ARBA00004141"/>
    </source>
</evidence>
<evidence type="ECO:0000256" key="2">
    <source>
        <dbReference type="ARBA" id="ARBA00006772"/>
    </source>
</evidence>
<keyword evidence="6 7" id="KW-0472">Membrane</keyword>
<feature type="transmembrane region" description="Helical" evidence="7">
    <location>
        <begin position="534"/>
        <end position="556"/>
    </location>
</feature>
<evidence type="ECO:0000256" key="6">
    <source>
        <dbReference type="ARBA" id="ARBA00023136"/>
    </source>
</evidence>
<accession>A0A2C9KAD8</accession>
<feature type="transmembrane region" description="Helical" evidence="7">
    <location>
        <begin position="256"/>
        <end position="280"/>
    </location>
</feature>
<proteinExistence type="inferred from homology"/>
<evidence type="ECO:0000256" key="4">
    <source>
        <dbReference type="ARBA" id="ARBA00022692"/>
    </source>
</evidence>